<dbReference type="InterPro" id="IPR036907">
    <property type="entry name" value="5'-Nucleotdase_C_sf"/>
</dbReference>
<dbReference type="InterPro" id="IPR004843">
    <property type="entry name" value="Calcineurin-like_PHP"/>
</dbReference>
<evidence type="ECO:0000259" key="3">
    <source>
        <dbReference type="Pfam" id="PF02872"/>
    </source>
</evidence>
<dbReference type="SUPFAM" id="SSF56300">
    <property type="entry name" value="Metallo-dependent phosphatases"/>
    <property type="match status" value="1"/>
</dbReference>
<dbReference type="PROSITE" id="PS00785">
    <property type="entry name" value="5_NUCLEOTIDASE_1"/>
    <property type="match status" value="1"/>
</dbReference>
<dbReference type="GO" id="GO:0046872">
    <property type="term" value="F:metal ion binding"/>
    <property type="evidence" value="ECO:0007669"/>
    <property type="project" value="InterPro"/>
</dbReference>
<comment type="caution">
    <text evidence="4">The sequence shown here is derived from an EMBL/GenBank/DDBJ whole genome shotgun (WGS) entry which is preliminary data.</text>
</comment>
<dbReference type="SUPFAM" id="SSF55816">
    <property type="entry name" value="5'-nucleotidase (syn. UDP-sugar hydrolase), C-terminal domain"/>
    <property type="match status" value="1"/>
</dbReference>
<evidence type="ECO:0000313" key="4">
    <source>
        <dbReference type="EMBL" id="MPL86679.1"/>
    </source>
</evidence>
<accession>A0A644V5R7</accession>
<dbReference type="InterPro" id="IPR008334">
    <property type="entry name" value="5'-Nucleotdase_C"/>
</dbReference>
<dbReference type="Pfam" id="PF00149">
    <property type="entry name" value="Metallophos"/>
    <property type="match status" value="1"/>
</dbReference>
<dbReference type="Gene3D" id="3.90.780.10">
    <property type="entry name" value="5'-Nucleotidase, C-terminal domain"/>
    <property type="match status" value="1"/>
</dbReference>
<name>A0A644V5R7_9ZZZZ</name>
<dbReference type="InterPro" id="IPR029052">
    <property type="entry name" value="Metallo-depent_PP-like"/>
</dbReference>
<keyword evidence="4" id="KW-0378">Hydrolase</keyword>
<dbReference type="PROSITE" id="PS51257">
    <property type="entry name" value="PROKAR_LIPOPROTEIN"/>
    <property type="match status" value="1"/>
</dbReference>
<dbReference type="GO" id="GO:0016788">
    <property type="term" value="F:hydrolase activity, acting on ester bonds"/>
    <property type="evidence" value="ECO:0007669"/>
    <property type="project" value="InterPro"/>
</dbReference>
<dbReference type="EC" id="3.1.3.-" evidence="4"/>
<dbReference type="AlphaFoldDB" id="A0A644V5R7"/>
<dbReference type="GO" id="GO:0000166">
    <property type="term" value="F:nucleotide binding"/>
    <property type="evidence" value="ECO:0007669"/>
    <property type="project" value="InterPro"/>
</dbReference>
<protein>
    <submittedName>
        <fullName evidence="4">Mannosylglucosyl-3-phosphoglycerate phosphatase</fullName>
        <ecNumber evidence="4">3.1.3.-</ecNumber>
    </submittedName>
</protein>
<keyword evidence="1" id="KW-0732">Signal</keyword>
<dbReference type="Pfam" id="PF02872">
    <property type="entry name" value="5_nucleotid_C"/>
    <property type="match status" value="1"/>
</dbReference>
<dbReference type="PANTHER" id="PTHR11575">
    <property type="entry name" value="5'-NUCLEOTIDASE-RELATED"/>
    <property type="match status" value="1"/>
</dbReference>
<dbReference type="GO" id="GO:0009166">
    <property type="term" value="P:nucleotide catabolic process"/>
    <property type="evidence" value="ECO:0007669"/>
    <property type="project" value="InterPro"/>
</dbReference>
<dbReference type="InterPro" id="IPR006179">
    <property type="entry name" value="5_nucleotidase/apyrase"/>
</dbReference>
<sequence length="539" mass="58183">MKNTKKAIIFAALAAVVVFCFIAGCTDTGNVSDENLYIIHTNDVHGYFSNNLGYTSVAALYQQMQEEGKNVLLLDAGDFIQGTVEVKATQGESAVHIMNLAGYQVSVPGNHEFDYGLDHLLELRDEMDFAFISANIFYKGTDKLVFQPNTIIEIGGHKVGIFGLETPDTAVTTYYKDVEDVDFASGEDLYRIAQEQVDYLKGEGCGIIICIGHLGVSENSKPNRSTDLVPNVEGIDLFIDGHSHTVLKEGTVVNDTLIVQTGTALKYIGLVTITPDGNLTETLIDKSTGNVDEIDEFAANISAYTHETYGKVVCMTDVELTADKNMSRTQETNLGDLAADSMMYTAEMENISADFAIVNAGAIRITIKAGNVTEYDLLNVFPFGNSIVATDMGGRMILQMFEDQTQSVPDPRGGFPQVSGIHYTIDATKPYAAGEVNRVTIDSIQGQPFDVNATYTVLLNDYTLNGGDNYPNIPLLGGTYVTLDHGLEDGLINYITVKLNGDVGEEYAKPQGRITIITNASVPKATLTPGTPTNAGAAA</sequence>
<proteinExistence type="predicted"/>
<dbReference type="PANTHER" id="PTHR11575:SF24">
    <property type="entry name" value="5'-NUCLEOTIDASE"/>
    <property type="match status" value="1"/>
</dbReference>
<reference evidence="4" key="1">
    <citation type="submission" date="2019-08" db="EMBL/GenBank/DDBJ databases">
        <authorList>
            <person name="Kucharzyk K."/>
            <person name="Murdoch R.W."/>
            <person name="Higgins S."/>
            <person name="Loffler F."/>
        </authorList>
    </citation>
    <scope>NUCLEOTIDE SEQUENCE</scope>
</reference>
<evidence type="ECO:0000259" key="2">
    <source>
        <dbReference type="Pfam" id="PF00149"/>
    </source>
</evidence>
<evidence type="ECO:0000256" key="1">
    <source>
        <dbReference type="ARBA" id="ARBA00022729"/>
    </source>
</evidence>
<dbReference type="InterPro" id="IPR006146">
    <property type="entry name" value="5'-Nucleotdase_CS"/>
</dbReference>
<dbReference type="EMBL" id="VSSQ01000226">
    <property type="protein sequence ID" value="MPL86679.1"/>
    <property type="molecule type" value="Genomic_DNA"/>
</dbReference>
<feature type="domain" description="Calcineurin-like phosphoesterase" evidence="2">
    <location>
        <begin position="38"/>
        <end position="245"/>
    </location>
</feature>
<organism evidence="4">
    <name type="scientific">bioreactor metagenome</name>
    <dbReference type="NCBI Taxonomy" id="1076179"/>
    <lineage>
        <taxon>unclassified sequences</taxon>
        <taxon>metagenomes</taxon>
        <taxon>ecological metagenomes</taxon>
    </lineage>
</organism>
<gene>
    <name evidence="4" type="primary">mggB_5</name>
    <name evidence="4" type="ORF">SDC9_32663</name>
</gene>
<dbReference type="Gene3D" id="3.60.21.10">
    <property type="match status" value="1"/>
</dbReference>
<feature type="domain" description="5'-Nucleotidase C-terminal" evidence="3">
    <location>
        <begin position="323"/>
        <end position="471"/>
    </location>
</feature>
<dbReference type="PRINTS" id="PR01607">
    <property type="entry name" value="APYRASEFAMLY"/>
</dbReference>